<dbReference type="OrthoDB" id="10251642at2759"/>
<dbReference type="GO" id="GO:0006368">
    <property type="term" value="P:transcription elongation by RNA polymerase II"/>
    <property type="evidence" value="ECO:0007669"/>
    <property type="project" value="TreeGrafter"/>
</dbReference>
<feature type="compositionally biased region" description="Acidic residues" evidence="11">
    <location>
        <begin position="835"/>
        <end position="846"/>
    </location>
</feature>
<evidence type="ECO:0000313" key="15">
    <source>
        <dbReference type="Proteomes" id="UP000751190"/>
    </source>
</evidence>
<accession>A0A8J5X528</accession>
<feature type="domain" description="Histone chaperone RTT106/FACT complex subunit SPT16-like middle" evidence="13">
    <location>
        <begin position="615"/>
        <end position="705"/>
    </location>
</feature>
<dbReference type="Pfam" id="PF08644">
    <property type="entry name" value="SPT16"/>
    <property type="match status" value="1"/>
</dbReference>
<evidence type="ECO:0000259" key="13">
    <source>
        <dbReference type="SMART" id="SM01287"/>
    </source>
</evidence>
<gene>
    <name evidence="14" type="ORF">KFE25_004406</name>
</gene>
<evidence type="ECO:0000313" key="14">
    <source>
        <dbReference type="EMBL" id="KAG8457189.1"/>
    </source>
</evidence>
<dbReference type="Pfam" id="PF08512">
    <property type="entry name" value="Rttp106-like_middle"/>
    <property type="match status" value="1"/>
</dbReference>
<evidence type="ECO:0000256" key="9">
    <source>
        <dbReference type="ARBA" id="ARBA00023242"/>
    </source>
</evidence>
<feature type="compositionally biased region" description="Low complexity" evidence="11">
    <location>
        <begin position="855"/>
        <end position="864"/>
    </location>
</feature>
<evidence type="ECO:0000256" key="5">
    <source>
        <dbReference type="ARBA" id="ARBA00023015"/>
    </source>
</evidence>
<dbReference type="InterPro" id="IPR048969">
    <property type="entry name" value="FACT_SPT16_C"/>
</dbReference>
<dbReference type="PANTHER" id="PTHR13980">
    <property type="entry name" value="CDC68 RELATED"/>
    <property type="match status" value="1"/>
</dbReference>
<dbReference type="PANTHER" id="PTHR13980:SF15">
    <property type="entry name" value="FACT COMPLEX SUBUNIT SPT16"/>
    <property type="match status" value="1"/>
</dbReference>
<dbReference type="GO" id="GO:0006281">
    <property type="term" value="P:DNA repair"/>
    <property type="evidence" value="ECO:0007669"/>
    <property type="project" value="UniProtKB-UniRule"/>
</dbReference>
<dbReference type="InterPro" id="IPR013953">
    <property type="entry name" value="FACT_SPT16_M"/>
</dbReference>
<dbReference type="Pfam" id="PF00557">
    <property type="entry name" value="Peptidase_M24"/>
    <property type="match status" value="1"/>
</dbReference>
<keyword evidence="2 10" id="KW-0158">Chromosome</keyword>
<feature type="region of interest" description="Disordered" evidence="11">
    <location>
        <begin position="238"/>
        <end position="261"/>
    </location>
</feature>
<evidence type="ECO:0000256" key="4">
    <source>
        <dbReference type="ARBA" id="ARBA00022763"/>
    </source>
</evidence>
<evidence type="ECO:0000256" key="3">
    <source>
        <dbReference type="ARBA" id="ARBA00022705"/>
    </source>
</evidence>
<dbReference type="Gene3D" id="2.30.29.30">
    <property type="entry name" value="Pleckstrin-homology domain (PH domain)/Phosphotyrosine-binding domain (PTB)"/>
    <property type="match status" value="1"/>
</dbReference>
<dbReference type="Gene3D" id="2.30.29.210">
    <property type="entry name" value="FACT complex subunit Spt16p/Cdc68p"/>
    <property type="match status" value="1"/>
</dbReference>
<comment type="caution">
    <text evidence="14">The sequence shown here is derived from an EMBL/GenBank/DDBJ whole genome shotgun (WGS) entry which is preliminary data.</text>
</comment>
<dbReference type="InterPro" id="IPR036005">
    <property type="entry name" value="Creatinase/aminopeptidase-like"/>
</dbReference>
<dbReference type="OMA" id="DWCLSAR"/>
<dbReference type="InterPro" id="IPR000994">
    <property type="entry name" value="Pept_M24"/>
</dbReference>
<evidence type="ECO:0000256" key="8">
    <source>
        <dbReference type="ARBA" id="ARBA00023204"/>
    </source>
</evidence>
<evidence type="ECO:0000256" key="2">
    <source>
        <dbReference type="ARBA" id="ARBA00022454"/>
    </source>
</evidence>
<keyword evidence="9 10" id="KW-0539">Nucleus</keyword>
<evidence type="ECO:0000256" key="6">
    <source>
        <dbReference type="ARBA" id="ARBA00023054"/>
    </source>
</evidence>
<dbReference type="FunFam" id="2.30.29.30:FF:000017">
    <property type="entry name" value="FACT complex subunit SPT16"/>
    <property type="match status" value="1"/>
</dbReference>
<comment type="subunit">
    <text evidence="10">Component of the FACT complex.</text>
</comment>
<dbReference type="FunFam" id="2.30.29.210:FF:000001">
    <property type="entry name" value="FACT complex subunit spt16"/>
    <property type="match status" value="1"/>
</dbReference>
<evidence type="ECO:0000256" key="7">
    <source>
        <dbReference type="ARBA" id="ARBA00023163"/>
    </source>
</evidence>
<keyword evidence="5 10" id="KW-0805">Transcription regulation</keyword>
<feature type="compositionally biased region" description="Acidic residues" evidence="11">
    <location>
        <begin position="742"/>
        <end position="793"/>
    </location>
</feature>
<keyword evidence="15" id="KW-1185">Reference proteome</keyword>
<organism evidence="14 15">
    <name type="scientific">Diacronema lutheri</name>
    <name type="common">Unicellular marine alga</name>
    <name type="synonym">Monochrysis lutheri</name>
    <dbReference type="NCBI Taxonomy" id="2081491"/>
    <lineage>
        <taxon>Eukaryota</taxon>
        <taxon>Haptista</taxon>
        <taxon>Haptophyta</taxon>
        <taxon>Pavlovophyceae</taxon>
        <taxon>Pavlovales</taxon>
        <taxon>Pavlovaceae</taxon>
        <taxon>Diacronema</taxon>
    </lineage>
</organism>
<feature type="compositionally biased region" description="Basic and acidic residues" evidence="11">
    <location>
        <begin position="800"/>
        <end position="825"/>
    </location>
</feature>
<dbReference type="EMBL" id="JAGTXO010000079">
    <property type="protein sequence ID" value="KAG8457189.1"/>
    <property type="molecule type" value="Genomic_DNA"/>
</dbReference>
<keyword evidence="3 10" id="KW-0235">DNA replication</keyword>
<comment type="function">
    <text evidence="10">Component of the FACT complex, a general chromatin factor that acts to reorganize nucleosomes. The FACT complex is involved in multiple processes that require DNA as a template such as mRNA elongation, DNA replication and DNA repair. During transcription elongation the FACT complex acts as a histone chaperone that both destabilizes and restores nucleosomal structure. It facilitates the passage of RNA polymerase II and transcription by promoting the dissociation of one histone H2A-H2B dimer from the nucleosome, then subsequently promotes the reestablishment of the nucleosome following the passage of RNA polymerase II.</text>
</comment>
<dbReference type="AlphaFoldDB" id="A0A8J5X528"/>
<dbReference type="Gene3D" id="2.30.29.150">
    <property type="match status" value="1"/>
</dbReference>
<dbReference type="SUPFAM" id="SSF55920">
    <property type="entry name" value="Creatinase/aminopeptidase"/>
    <property type="match status" value="1"/>
</dbReference>
<dbReference type="Pfam" id="PF24824">
    <property type="entry name" value="PH_SPT16"/>
    <property type="match status" value="1"/>
</dbReference>
<dbReference type="Gene3D" id="3.90.230.10">
    <property type="entry name" value="Creatinase/methionine aminopeptidase superfamily"/>
    <property type="match status" value="1"/>
</dbReference>
<reference evidence="14" key="1">
    <citation type="submission" date="2021-05" db="EMBL/GenBank/DDBJ databases">
        <title>The genome of the haptophyte Pavlova lutheri (Diacronema luteri, Pavlovales) - a model for lipid biosynthesis in eukaryotic algae.</title>
        <authorList>
            <person name="Hulatt C.J."/>
            <person name="Posewitz M.C."/>
        </authorList>
    </citation>
    <scope>NUCLEOTIDE SEQUENCE</scope>
    <source>
        <strain evidence="14">NIVA-4/92</strain>
    </source>
</reference>
<dbReference type="InterPro" id="IPR040258">
    <property type="entry name" value="Spt16"/>
</dbReference>
<evidence type="ECO:0000256" key="10">
    <source>
        <dbReference type="RuleBase" id="RU367052"/>
    </source>
</evidence>
<comment type="subcellular location">
    <subcellularLocation>
        <location evidence="10">Nucleus</location>
    </subcellularLocation>
    <subcellularLocation>
        <location evidence="10">Chromosome</location>
    </subcellularLocation>
</comment>
<keyword evidence="7 10" id="KW-0804">Transcription</keyword>
<dbReference type="InterPro" id="IPR013719">
    <property type="entry name" value="RTT106/SPT16-like_middle_dom"/>
</dbReference>
<feature type="region of interest" description="Disordered" evidence="11">
    <location>
        <begin position="738"/>
        <end position="901"/>
    </location>
</feature>
<keyword evidence="8 10" id="KW-0234">DNA repair</keyword>
<protein>
    <recommendedName>
        <fullName evidence="10">FACT complex subunit</fullName>
    </recommendedName>
</protein>
<keyword evidence="6" id="KW-0175">Coiled coil</keyword>
<feature type="domain" description="FACT complex subunit SPT16 middle" evidence="12">
    <location>
        <begin position="345"/>
        <end position="498"/>
    </location>
</feature>
<dbReference type="SMART" id="SM01287">
    <property type="entry name" value="Rtt106"/>
    <property type="match status" value="1"/>
</dbReference>
<sequence length="901" mass="98447">HSDLAADVEDLVVSPSLLQKLKLTPAQLPDRADLDVCYTPIIQSGGEFNLKPSAQSNDELLYEHVITVSLGGRYKTYCSNVGRTYIINPTNAQQKEYTALLAARSALIAALVPGAIAADAAAAAFDAVSRGPHGSPELATKLGKTLGFATGLEFRDSAFVLSAKNTRPLRAGMTLALTLGLEGLVSPKAKDAKARTYALYLSDTVLVRAEGGARGAEVLTAGAALGWADVSFEIEDEADGGASAAPGRNGKENVPGKGGSKAAKVELTQSRTRNKAQSAAHAAVDDKLREHQAELEETVTRDALRRLAAAEGRSTGAAAPSTAGAIPTAYTSADQLPRDARHTQTFVDVRAEAVLVPLFGSIVPFHISTIKNVTKSEEGAYTYLRINFAPPGHGLGTAKDAGPLADALRMRDSIKELTLRAREPRNLSNAFRLIKELRTRVMRRDKEEDEKKDLVAQEPLRLLAGARVHKLRDVNMRPHPSGRKSQGTLELQANGLRYTSNKGERVDMLFANLRNCFFQPAHKEHLVLLHFHLKDGIMVGKKRHNDIQFYVEVVEQSYALDQARRGGYDPDELEEEQRERALRNRMNAEFKAFAQKIEDQAGEIEFDIPYRELGFHGLVNKTTSLIMPTVNALVELVEPPWLVVQISAIEIVHFERVIFGLKNFDMVIVFKDLKRDPIQIGTINMQQLDQVKTWLDSCNIKFYEGVANLHWPAIMKTVRDDPRGFYEGDSWRFLDLEQRNSEDEESSEEDEESSFQPTGDDDDEGDDDDDDDDDDDSDAGSTSDSDDSDDDASVDSGESSGKDWDELEKEAVKHDRKRALDDDKPGKKKAKRDDDESASADDDDSDDRPKKKKGGAPAQKAQARPAPPKGAPKGAGGPGKGAPPRPGSGKAQAPPSKKAKY</sequence>
<dbReference type="InterPro" id="IPR056595">
    <property type="entry name" value="Fact-SPT16_PH"/>
</dbReference>
<evidence type="ECO:0000256" key="11">
    <source>
        <dbReference type="SAM" id="MobiDB-lite"/>
    </source>
</evidence>
<evidence type="ECO:0000256" key="1">
    <source>
        <dbReference type="ARBA" id="ARBA00010779"/>
    </source>
</evidence>
<dbReference type="GO" id="GO:0035101">
    <property type="term" value="C:FACT complex"/>
    <property type="evidence" value="ECO:0007669"/>
    <property type="project" value="UniProtKB-UniRule"/>
</dbReference>
<evidence type="ECO:0000259" key="12">
    <source>
        <dbReference type="SMART" id="SM01286"/>
    </source>
</evidence>
<name>A0A8J5X528_DIALT</name>
<dbReference type="GO" id="GO:0031491">
    <property type="term" value="F:nucleosome binding"/>
    <property type="evidence" value="ECO:0007669"/>
    <property type="project" value="TreeGrafter"/>
</dbReference>
<dbReference type="GO" id="GO:0006260">
    <property type="term" value="P:DNA replication"/>
    <property type="evidence" value="ECO:0007669"/>
    <property type="project" value="UniProtKB-KW"/>
</dbReference>
<comment type="similarity">
    <text evidence="1 10">Belongs to the peptidase M24 family. SPT16 subfamily.</text>
</comment>
<proteinExistence type="inferred from homology"/>
<keyword evidence="4 10" id="KW-0227">DNA damage</keyword>
<dbReference type="Proteomes" id="UP000751190">
    <property type="component" value="Unassembled WGS sequence"/>
</dbReference>
<dbReference type="SMART" id="SM01286">
    <property type="entry name" value="SPT16"/>
    <property type="match status" value="1"/>
</dbReference>
<feature type="non-terminal residue" evidence="14">
    <location>
        <position position="901"/>
    </location>
</feature>
<dbReference type="Pfam" id="PF21091">
    <property type="entry name" value="SPT16_C"/>
    <property type="match status" value="1"/>
</dbReference>
<dbReference type="InterPro" id="IPR011993">
    <property type="entry name" value="PH-like_dom_sf"/>
</dbReference>